<dbReference type="GO" id="GO:0030600">
    <property type="term" value="F:feruloyl esterase activity"/>
    <property type="evidence" value="ECO:0007669"/>
    <property type="project" value="InterPro"/>
</dbReference>
<evidence type="ECO:0000256" key="7">
    <source>
        <dbReference type="ARBA" id="ARBA00023326"/>
    </source>
</evidence>
<name>A0A062VB44_9PROT</name>
<dbReference type="PANTHER" id="PTHR38050:SF2">
    <property type="entry name" value="FERULOYL ESTERASE C-RELATED"/>
    <property type="match status" value="1"/>
</dbReference>
<evidence type="ECO:0000313" key="10">
    <source>
        <dbReference type="Proteomes" id="UP000027100"/>
    </source>
</evidence>
<dbReference type="GO" id="GO:0005576">
    <property type="term" value="C:extracellular region"/>
    <property type="evidence" value="ECO:0007669"/>
    <property type="project" value="UniProtKB-SubCell"/>
</dbReference>
<evidence type="ECO:0000256" key="6">
    <source>
        <dbReference type="ARBA" id="ARBA00023277"/>
    </source>
</evidence>
<keyword evidence="5" id="KW-0378">Hydrolase</keyword>
<evidence type="ECO:0000256" key="2">
    <source>
        <dbReference type="ARBA" id="ARBA00022525"/>
    </source>
</evidence>
<dbReference type="InterPro" id="IPR010126">
    <property type="entry name" value="Esterase_phb"/>
</dbReference>
<evidence type="ECO:0000256" key="3">
    <source>
        <dbReference type="ARBA" id="ARBA00022651"/>
    </source>
</evidence>
<dbReference type="InterPro" id="IPR043595">
    <property type="entry name" value="FaeB/C/D"/>
</dbReference>
<keyword evidence="6" id="KW-0119">Carbohydrate metabolism</keyword>
<evidence type="ECO:0000256" key="4">
    <source>
        <dbReference type="ARBA" id="ARBA00022729"/>
    </source>
</evidence>
<feature type="chain" id="PRO_5001615586" evidence="8">
    <location>
        <begin position="22"/>
        <end position="294"/>
    </location>
</feature>
<dbReference type="PANTHER" id="PTHR38050">
    <property type="match status" value="1"/>
</dbReference>
<dbReference type="InterPro" id="IPR029058">
    <property type="entry name" value="AB_hydrolase_fold"/>
</dbReference>
<dbReference type="OrthoDB" id="9767239at2"/>
<proteinExistence type="predicted"/>
<dbReference type="AlphaFoldDB" id="A0A062VB44"/>
<keyword evidence="4 8" id="KW-0732">Signal</keyword>
<evidence type="ECO:0000256" key="8">
    <source>
        <dbReference type="SAM" id="SignalP"/>
    </source>
</evidence>
<dbReference type="EMBL" id="ARYM01000019">
    <property type="protein sequence ID" value="KCZ97436.1"/>
    <property type="molecule type" value="Genomic_DNA"/>
</dbReference>
<sequence length="294" mass="31613">MRPLIATLILSCILLGGVAAAAPGPSPKAETLSVKAGKDQREFILYTPQDTRRGMPVVLVFHGGGGGAEWMASKSRKLARTFTEAGYAVVYMNGSSRRDGEKLRTWNAAHCCAYAQRQNIDEATYINAAVDALDRKIGIDRTRIFLVGHSNGAMLSYRVAGQMKDAPRAIAPISGAIFADQPALPARTSIFMYHAKDDEVLSYSGNPDDKAERWRTQPHLGFEKAEVELARLKGCGAPGIASPAPGLTEIRRACAGGSTLLALSAETGGHEWASRAAASYQIEDTLLTFFNSQR</sequence>
<dbReference type="RefSeq" id="WP_035600342.1">
    <property type="nucleotide sequence ID" value="NZ_ARYM01000019.1"/>
</dbReference>
<accession>A0A062VB44</accession>
<comment type="caution">
    <text evidence="9">The sequence shown here is derived from an EMBL/GenBank/DDBJ whole genome shotgun (WGS) entry which is preliminary data.</text>
</comment>
<dbReference type="Gene3D" id="3.40.50.1820">
    <property type="entry name" value="alpha/beta hydrolase"/>
    <property type="match status" value="1"/>
</dbReference>
<organism evidence="9 10">
    <name type="scientific">Hyphomonas polymorpha PS728</name>
    <dbReference type="NCBI Taxonomy" id="1280954"/>
    <lineage>
        <taxon>Bacteria</taxon>
        <taxon>Pseudomonadati</taxon>
        <taxon>Pseudomonadota</taxon>
        <taxon>Alphaproteobacteria</taxon>
        <taxon>Hyphomonadales</taxon>
        <taxon>Hyphomonadaceae</taxon>
        <taxon>Hyphomonas</taxon>
    </lineage>
</organism>
<dbReference type="Pfam" id="PF10503">
    <property type="entry name" value="Esterase_PHB"/>
    <property type="match status" value="1"/>
</dbReference>
<reference evidence="9 10" key="1">
    <citation type="journal article" date="2014" name="Antonie Van Leeuwenhoek">
        <title>Hyphomonas beringensis sp. nov. and Hyphomonas chukchiensis sp. nov., isolated from surface seawater of the Bering Sea and Chukchi Sea.</title>
        <authorList>
            <person name="Li C."/>
            <person name="Lai Q."/>
            <person name="Li G."/>
            <person name="Dong C."/>
            <person name="Wang J."/>
            <person name="Liao Y."/>
            <person name="Shao Z."/>
        </authorList>
    </citation>
    <scope>NUCLEOTIDE SEQUENCE [LARGE SCALE GENOMIC DNA]</scope>
    <source>
        <strain evidence="9 10">PS728</strain>
    </source>
</reference>
<comment type="subcellular location">
    <subcellularLocation>
        <location evidence="1">Secreted</location>
    </subcellularLocation>
</comment>
<dbReference type="STRING" id="1280954.HPO_14691"/>
<gene>
    <name evidence="9" type="ORF">HPO_14691</name>
</gene>
<keyword evidence="2" id="KW-0964">Secreted</keyword>
<feature type="signal peptide" evidence="8">
    <location>
        <begin position="1"/>
        <end position="21"/>
    </location>
</feature>
<dbReference type="PATRIC" id="fig|1280954.3.peg.2974"/>
<keyword evidence="10" id="KW-1185">Reference proteome</keyword>
<dbReference type="GO" id="GO:0045493">
    <property type="term" value="P:xylan catabolic process"/>
    <property type="evidence" value="ECO:0007669"/>
    <property type="project" value="UniProtKB-KW"/>
</dbReference>
<evidence type="ECO:0000256" key="5">
    <source>
        <dbReference type="ARBA" id="ARBA00022801"/>
    </source>
</evidence>
<evidence type="ECO:0000256" key="1">
    <source>
        <dbReference type="ARBA" id="ARBA00004613"/>
    </source>
</evidence>
<dbReference type="eggNOG" id="COG3509">
    <property type="taxonomic scope" value="Bacteria"/>
</dbReference>
<keyword evidence="3" id="KW-0858">Xylan degradation</keyword>
<dbReference type="SUPFAM" id="SSF53474">
    <property type="entry name" value="alpha/beta-Hydrolases"/>
    <property type="match status" value="1"/>
</dbReference>
<dbReference type="Proteomes" id="UP000027100">
    <property type="component" value="Unassembled WGS sequence"/>
</dbReference>
<evidence type="ECO:0000313" key="9">
    <source>
        <dbReference type="EMBL" id="KCZ97436.1"/>
    </source>
</evidence>
<protein>
    <submittedName>
        <fullName evidence="9">Phospholipase/carboxylesterase</fullName>
    </submittedName>
</protein>
<keyword evidence="7" id="KW-0624">Polysaccharide degradation</keyword>